<feature type="non-terminal residue" evidence="1">
    <location>
        <position position="1"/>
    </location>
</feature>
<evidence type="ECO:0000313" key="1">
    <source>
        <dbReference type="EMBL" id="EQD36625.1"/>
    </source>
</evidence>
<dbReference type="AlphaFoldDB" id="T1A450"/>
<comment type="caution">
    <text evidence="1">The sequence shown here is derived from an EMBL/GenBank/DDBJ whole genome shotgun (WGS) entry which is preliminary data.</text>
</comment>
<dbReference type="EMBL" id="AUZY01010942">
    <property type="protein sequence ID" value="EQD36625.1"/>
    <property type="molecule type" value="Genomic_DNA"/>
</dbReference>
<feature type="non-terminal residue" evidence="1">
    <location>
        <position position="120"/>
    </location>
</feature>
<name>T1A450_9ZZZZ</name>
<accession>T1A450</accession>
<reference evidence="1" key="2">
    <citation type="journal article" date="2014" name="ISME J.">
        <title>Microbial stratification in low pH oxic and suboxic macroscopic growths along an acid mine drainage.</title>
        <authorList>
            <person name="Mendez-Garcia C."/>
            <person name="Mesa V."/>
            <person name="Sprenger R.R."/>
            <person name="Richter M."/>
            <person name="Diez M.S."/>
            <person name="Solano J."/>
            <person name="Bargiela R."/>
            <person name="Golyshina O.V."/>
            <person name="Manteca A."/>
            <person name="Ramos J.L."/>
            <person name="Gallego J.R."/>
            <person name="Llorente I."/>
            <person name="Martins Dos Santos V.A."/>
            <person name="Jensen O.N."/>
            <person name="Pelaez A.I."/>
            <person name="Sanchez J."/>
            <person name="Ferrer M."/>
        </authorList>
    </citation>
    <scope>NUCLEOTIDE SEQUENCE</scope>
</reference>
<dbReference type="InterPro" id="IPR025048">
    <property type="entry name" value="DUF3987"/>
</dbReference>
<reference evidence="1" key="1">
    <citation type="submission" date="2013-08" db="EMBL/GenBank/DDBJ databases">
        <authorList>
            <person name="Mendez C."/>
            <person name="Richter M."/>
            <person name="Ferrer M."/>
            <person name="Sanchez J."/>
        </authorList>
    </citation>
    <scope>NUCLEOTIDE SEQUENCE</scope>
</reference>
<proteinExistence type="predicted"/>
<evidence type="ECO:0008006" key="2">
    <source>
        <dbReference type="Google" id="ProtNLM"/>
    </source>
</evidence>
<organism evidence="1">
    <name type="scientific">mine drainage metagenome</name>
    <dbReference type="NCBI Taxonomy" id="410659"/>
    <lineage>
        <taxon>unclassified sequences</taxon>
        <taxon>metagenomes</taxon>
        <taxon>ecological metagenomes</taxon>
    </lineage>
</organism>
<sequence length="120" mass="13486">YNAIEADLAPGRDLDDLKDIASKAADNIARMAALFTLYEGGEMIGAEGVQRASRIVIWHMHEAKRFFGELKADPQDLLAAKLDRWLLDQKRDRIPMSEIQKSGPNALRKKESLEPILGRL</sequence>
<gene>
    <name evidence="1" type="ORF">B1B_16448</name>
</gene>
<protein>
    <recommendedName>
        <fullName evidence="2">DUF3987 domain-containing protein</fullName>
    </recommendedName>
</protein>
<dbReference type="Pfam" id="PF13148">
    <property type="entry name" value="DUF3987"/>
    <property type="match status" value="1"/>
</dbReference>